<dbReference type="SUPFAM" id="SSF52540">
    <property type="entry name" value="P-loop containing nucleoside triphosphate hydrolases"/>
    <property type="match status" value="1"/>
</dbReference>
<evidence type="ECO:0000256" key="4">
    <source>
        <dbReference type="SAM" id="MobiDB-lite"/>
    </source>
</evidence>
<dbReference type="AlphaFoldDB" id="A0A0U0W3X1"/>
<dbReference type="PANTHER" id="PTHR42759:SF7">
    <property type="entry name" value="DENITRIFICATION REGULATORY PROTEIN NIRQ"/>
    <property type="match status" value="1"/>
</dbReference>
<sequence length="318" mass="33627">MTRSTDPRHLTNVSAPRDPGNDGGRLHVASTEGAVAPSGTAGTAGNGESTRADVGDSAARPYYVAVGDEEDVFKAAYLQGLSILLKGPTGCGKTRFVEAMAHDLGRPLITVACHDDLTTADLVGRFLLVGGDTQWVDGPLTRAVREGAICYLDEVVEARQDTTVVLHPLADHRRQLPVERLGVTLAAAPGFGLVVSYNPGYQSVLKDLKDSTRQRMVALEFDFPNADIEEKIVATEAGISSDHAAQLVRFGQAIRRLETGGLREVASTRVLIAAGRLIAQGLPAPKAARAAIAGPLSDDPAITNGLIQMIEVYLNEDA</sequence>
<dbReference type="GO" id="GO:0005524">
    <property type="term" value="F:ATP binding"/>
    <property type="evidence" value="ECO:0007669"/>
    <property type="project" value="UniProtKB-KW"/>
</dbReference>
<accession>A0A0U0W3X1</accession>
<comment type="similarity">
    <text evidence="1">Belongs to the CbbQ/NirQ/NorQ/GpvN family.</text>
</comment>
<organism evidence="7 8">
    <name type="scientific">Mycobacterium bohemicum DSM 44277</name>
    <dbReference type="NCBI Taxonomy" id="1236609"/>
    <lineage>
        <taxon>Bacteria</taxon>
        <taxon>Bacillati</taxon>
        <taxon>Actinomycetota</taxon>
        <taxon>Actinomycetes</taxon>
        <taxon>Mycobacteriales</taxon>
        <taxon>Mycobacteriaceae</taxon>
        <taxon>Mycobacterium</taxon>
    </lineage>
</organism>
<gene>
    <name evidence="7" type="ORF">BN971_01005</name>
</gene>
<feature type="domain" description="CbbQ/NirQ/NorQ C-terminal" evidence="6">
    <location>
        <begin position="229"/>
        <end position="311"/>
    </location>
</feature>
<feature type="compositionally biased region" description="Polar residues" evidence="4">
    <location>
        <begin position="40"/>
        <end position="49"/>
    </location>
</feature>
<feature type="region of interest" description="Disordered" evidence="4">
    <location>
        <begin position="1"/>
        <end position="53"/>
    </location>
</feature>
<dbReference type="PANTHER" id="PTHR42759">
    <property type="entry name" value="MOXR FAMILY PROTEIN"/>
    <property type="match status" value="1"/>
</dbReference>
<dbReference type="GO" id="GO:0016887">
    <property type="term" value="F:ATP hydrolysis activity"/>
    <property type="evidence" value="ECO:0007669"/>
    <property type="project" value="InterPro"/>
</dbReference>
<protein>
    <submittedName>
        <fullName evidence="7">ATPase</fullName>
    </submittedName>
</protein>
<evidence type="ECO:0000256" key="2">
    <source>
        <dbReference type="ARBA" id="ARBA00022741"/>
    </source>
</evidence>
<keyword evidence="2" id="KW-0547">Nucleotide-binding</keyword>
<evidence type="ECO:0000259" key="6">
    <source>
        <dbReference type="Pfam" id="PF08406"/>
    </source>
</evidence>
<feature type="domain" description="ATPase dynein-related AAA" evidence="5">
    <location>
        <begin position="83"/>
        <end position="216"/>
    </location>
</feature>
<dbReference type="Pfam" id="PF08406">
    <property type="entry name" value="CbbQ_C"/>
    <property type="match status" value="1"/>
</dbReference>
<evidence type="ECO:0000256" key="1">
    <source>
        <dbReference type="ARBA" id="ARBA00009417"/>
    </source>
</evidence>
<proteinExistence type="inferred from homology"/>
<dbReference type="OrthoDB" id="9808317at2"/>
<reference evidence="7 8" key="1">
    <citation type="submission" date="2015-03" db="EMBL/GenBank/DDBJ databases">
        <authorList>
            <person name="Murphy D."/>
        </authorList>
    </citation>
    <scope>NUCLEOTIDE SEQUENCE [LARGE SCALE GENOMIC DNA]</scope>
    <source>
        <strain evidence="7 8">DSM 44277</strain>
    </source>
</reference>
<dbReference type="EMBL" id="CSTD01000001">
    <property type="protein sequence ID" value="CPR07410.1"/>
    <property type="molecule type" value="Genomic_DNA"/>
</dbReference>
<evidence type="ECO:0000313" key="7">
    <source>
        <dbReference type="EMBL" id="CPR07410.1"/>
    </source>
</evidence>
<evidence type="ECO:0000313" key="8">
    <source>
        <dbReference type="Proteomes" id="UP000198875"/>
    </source>
</evidence>
<dbReference type="InterPro" id="IPR011704">
    <property type="entry name" value="ATPase_dyneun-rel_AAA"/>
</dbReference>
<evidence type="ECO:0000256" key="3">
    <source>
        <dbReference type="ARBA" id="ARBA00022840"/>
    </source>
</evidence>
<dbReference type="InterPro" id="IPR013615">
    <property type="entry name" value="CbbQ_C"/>
</dbReference>
<dbReference type="RefSeq" id="WP_085181867.1">
    <property type="nucleotide sequence ID" value="NZ_CSTD01000001.1"/>
</dbReference>
<evidence type="ECO:0000259" key="5">
    <source>
        <dbReference type="Pfam" id="PF07728"/>
    </source>
</evidence>
<dbReference type="Pfam" id="PF07728">
    <property type="entry name" value="AAA_5"/>
    <property type="match status" value="1"/>
</dbReference>
<dbReference type="InterPro" id="IPR027417">
    <property type="entry name" value="P-loop_NTPase"/>
</dbReference>
<keyword evidence="3" id="KW-0067">ATP-binding</keyword>
<name>A0A0U0W3X1_MYCBE</name>
<dbReference type="Proteomes" id="UP000198875">
    <property type="component" value="Unassembled WGS sequence"/>
</dbReference>
<dbReference type="Gene3D" id="3.40.50.300">
    <property type="entry name" value="P-loop containing nucleotide triphosphate hydrolases"/>
    <property type="match status" value="1"/>
</dbReference>
<dbReference type="InterPro" id="IPR050764">
    <property type="entry name" value="CbbQ/NirQ/NorQ/GpvN"/>
</dbReference>